<feature type="compositionally biased region" description="Acidic residues" evidence="1">
    <location>
        <begin position="507"/>
        <end position="518"/>
    </location>
</feature>
<dbReference type="InterPro" id="IPR022033">
    <property type="entry name" value="Rav1p_C"/>
</dbReference>
<feature type="compositionally biased region" description="Gly residues" evidence="1">
    <location>
        <begin position="1510"/>
        <end position="1521"/>
    </location>
</feature>
<reference evidence="3" key="1">
    <citation type="submission" date="2014-08" db="EMBL/GenBank/DDBJ databases">
        <authorList>
            <person name="Sharma Rahul"/>
            <person name="Thines Marco"/>
        </authorList>
    </citation>
    <scope>NUCLEOTIDE SEQUENCE</scope>
</reference>
<feature type="compositionally biased region" description="Basic and acidic residues" evidence="1">
    <location>
        <begin position="519"/>
        <end position="529"/>
    </location>
</feature>
<proteinExistence type="predicted"/>
<organism evidence="3">
    <name type="scientific">Phaffia rhodozyma</name>
    <name type="common">Yeast</name>
    <name type="synonym">Xanthophyllomyces dendrorhous</name>
    <dbReference type="NCBI Taxonomy" id="264483"/>
    <lineage>
        <taxon>Eukaryota</taxon>
        <taxon>Fungi</taxon>
        <taxon>Dikarya</taxon>
        <taxon>Basidiomycota</taxon>
        <taxon>Agaricomycotina</taxon>
        <taxon>Tremellomycetes</taxon>
        <taxon>Cystofilobasidiales</taxon>
        <taxon>Mrakiaceae</taxon>
        <taxon>Phaffia</taxon>
    </lineage>
</organism>
<feature type="compositionally biased region" description="Basic and acidic residues" evidence="1">
    <location>
        <begin position="1544"/>
        <end position="1582"/>
    </location>
</feature>
<feature type="compositionally biased region" description="Low complexity" evidence="1">
    <location>
        <begin position="419"/>
        <end position="430"/>
    </location>
</feature>
<evidence type="ECO:0000259" key="2">
    <source>
        <dbReference type="Pfam" id="PF12234"/>
    </source>
</evidence>
<protein>
    <submittedName>
        <fullName evidence="3">RAVE (Regulator of V-ATPase assembly) complex subunit RAV1/DMX protein, WD repeat superfamily</fullName>
    </submittedName>
</protein>
<dbReference type="SUPFAM" id="SSF63825">
    <property type="entry name" value="YWTD domain"/>
    <property type="match status" value="1"/>
</dbReference>
<dbReference type="InterPro" id="IPR052208">
    <property type="entry name" value="DmX-like/RAVE_component"/>
</dbReference>
<feature type="domain" description="RAVE complex protein Rav1 C-terminal" evidence="2">
    <location>
        <begin position="725"/>
        <end position="1394"/>
    </location>
</feature>
<evidence type="ECO:0000313" key="3">
    <source>
        <dbReference type="EMBL" id="CED84427.1"/>
    </source>
</evidence>
<name>A0A0F7SQC7_PHARH</name>
<evidence type="ECO:0000256" key="1">
    <source>
        <dbReference type="SAM" id="MobiDB-lite"/>
    </source>
</evidence>
<feature type="compositionally biased region" description="Low complexity" evidence="1">
    <location>
        <begin position="1454"/>
        <end position="1477"/>
    </location>
</feature>
<dbReference type="GO" id="GO:0043291">
    <property type="term" value="C:RAVE complex"/>
    <property type="evidence" value="ECO:0007669"/>
    <property type="project" value="TreeGrafter"/>
</dbReference>
<accession>A0A0F7SQC7</accession>
<feature type="compositionally biased region" description="Polar residues" evidence="1">
    <location>
        <begin position="1431"/>
        <end position="1453"/>
    </location>
</feature>
<dbReference type="PANTHER" id="PTHR13950:SF9">
    <property type="entry name" value="RABCONNECTIN-3A"/>
    <property type="match status" value="1"/>
</dbReference>
<feature type="region of interest" description="Disordered" evidence="1">
    <location>
        <begin position="419"/>
        <end position="450"/>
    </location>
</feature>
<dbReference type="PANTHER" id="PTHR13950">
    <property type="entry name" value="RABCONNECTIN-RELATED"/>
    <property type="match status" value="1"/>
</dbReference>
<dbReference type="EMBL" id="LN483166">
    <property type="protein sequence ID" value="CED84427.1"/>
    <property type="molecule type" value="Genomic_DNA"/>
</dbReference>
<feature type="region of interest" description="Disordered" evidence="1">
    <location>
        <begin position="503"/>
        <end position="529"/>
    </location>
</feature>
<sequence>MALRLSQRILPKPTACPCAITYNAFSYLLVPTFSSLLVLSPETLDVLYTLPFALGFPGLNTIRQGIGSLAVEAPGSQESKGIIAVSKGRRVVVFKPASEKLGWKVHSTMYSSGGGIIEGMAYQHGKLFIASKGSLALWTTDMDDPLGIWTRIWEEKSWYDLGPLNKVSFSPDGKFAIVHYVHDQQIRIITLSPASSSSLESGPVHRNQYVNFVRGIQDFWWRDRSDDQTPVLYVQSSPSTIHVLTPMLDTSYHFQHLSTVSPPSTTSSTALYPISSRSLQKCAQIALDNNENRDEAGVIMLKEVANGSIADIFVGIPGDEFDSGSSSQEIQVWAVGGLEKKQPSLLKVFQLACNPSVNSPPSTLPVLARYAMEDGTTNIRRIITLPHSSTSSSSALLLVTYDWDQPLVMSVLEPNLICSPSSSNQSSPSSTANRIIHPLPNRQDPGGGLDQTIERLIRTPNGRGLLSVGERGEVAAWGLSISTDQNDKRKGKGKGKEVWKMRSKWVDEDDDPTEETSFEDGKSEDEREGSQDDVLYALFARGRSLITYVPHTQRLSIRTLRSATCSIPSKPHYLTVEGAQKGERMTTLLAFSDIDDGVSGKGEMSIGFIILGNKAGRFWVWRIDQDGSNTLISSATIPFDSSFLTAPPSDGNHPTQPHPKFILPVDPMGWHSSIVDWKMKALLQDVIVVVSQDGDLSFWRPHLDFGAPIERDGWEVEETDEDGGAKGEWFRTGLVKTGRKGLSKARCSSRKKTAMVSEAEGGRYELSIWDSKSSDFASGLEYSTFFSEDDPVFDLDWTTTPDLQSVLAIGFATKVILLCEQRVSYVDGDGSYWAAFSTINLAPLTPEPIGDSIWLSDGSFAVGAGNQLFVYSRFFEPPSKRGNNEVELITGLSRDVFEFVALQNGPLVDYHPQLLLQCLLWNKVELVKRILVQLHETIEDALFKGEDSISWATLAPSEFSEKATFGSKSQSTVKTNEGSKYTSLFDDTVSIHEDEGKTFTRSLMGRLIEHLEGSFQIGLTRHERDHMITLVQTVIEVDEQQRALDVNGLRYLISIRFHVNWKYRLSTIDSRPTTPPIRTVAIQKPAASDSTPHHHHHRSLSFRNIVWASQSQSQEILLAAATEALGGKMYWNDAKALGVFLWIRSKETLRSQFEVIARNEFMRGEDRDPTTCSLFYFALRKSKLVQGLWKQAAWHPEQKMMLKFLGNNFDEPRWKTAALKNAFALMAKQRHAYAAAFFLLGDSLKDAVNVCIKQLDDFQLAVTLARIMEDGNDGPVLRTILSKTIVPKAFKGGHRWLGTWAFWMLNKRDLAVRILITPLQDLQASIRTEYDIPEVGGSENDDPSLALLFSQIRLSTLQTVKGLSEIPERTEFNFVLHNAWVFTRMGCHVLSLSLLQSWEFPPPSLTLSSRSTPSMTPTLPRSPAENAFFTQLRPSSSSNSVTGPGAIGSTSFDPTTGPDFSFSSFSFDPPSSTATSLPPAPAEKALIPRRPQVSRDMTSRRRSSFLLSGAGPGTGSRGGSVLGMMTIDMDLPPTPRASSPVGVSERDVRENGVHEGRSSNANGHEHELNENRDEEKDGKQEETGGEEEGQTKGNEVRKTGLGNLMKAAKLDSSQGGMDFDMGAFGF</sequence>
<feature type="region of interest" description="Disordered" evidence="1">
    <location>
        <begin position="1431"/>
        <end position="1600"/>
    </location>
</feature>
<dbReference type="Pfam" id="PF12234">
    <property type="entry name" value="Rav1p_C"/>
    <property type="match status" value="1"/>
</dbReference>
<dbReference type="GO" id="GO:0007035">
    <property type="term" value="P:vacuolar acidification"/>
    <property type="evidence" value="ECO:0007669"/>
    <property type="project" value="TreeGrafter"/>
</dbReference>